<dbReference type="InParanoid" id="D1Z062"/>
<dbReference type="PANTHER" id="PTHR46268">
    <property type="entry name" value="STRESS RESPONSE PROTEIN NHAX"/>
    <property type="match status" value="1"/>
</dbReference>
<sequence length="148" mass="16431">MAFKILLATDGSQFSNKAADYCIDMAKKLDAEVLAVYVMNLKHFEIYALEHHDDITGYEDENVRLSKDAEDAVGYVARMAKEKGVRLSTRIVRGYPADEIMKIARDDKFDLIVVGNLGKSGIERVLMGSVSEAIVRHAPCPVLVVRGK</sequence>
<dbReference type="PANTHER" id="PTHR46268:SF6">
    <property type="entry name" value="UNIVERSAL STRESS PROTEIN UP12"/>
    <property type="match status" value="1"/>
</dbReference>
<dbReference type="STRING" id="304371.MCP_2012"/>
<dbReference type="PRINTS" id="PR01438">
    <property type="entry name" value="UNVRSLSTRESS"/>
</dbReference>
<reference evidence="3 4" key="1">
    <citation type="journal article" date="2007" name="Appl. Environ. Microbiol.">
        <title>Isolation of key methanogens for global methane emission from rice paddy fields: a novel isolate affiliated with the clone cluster rice cluster I.</title>
        <authorList>
            <person name="Sakai S."/>
            <person name="Imachi H."/>
            <person name="Sekiguchi Y."/>
            <person name="Ohashi A."/>
            <person name="Harada H."/>
            <person name="Kamagata Y."/>
        </authorList>
    </citation>
    <scope>NUCLEOTIDE SEQUENCE [LARGE SCALE GENOMIC DNA]</scope>
    <source>
        <strain evidence="4">DSM 17711 / JCM 13418 / NBRC 101707 / SANAE</strain>
    </source>
</reference>
<evidence type="ECO:0000259" key="2">
    <source>
        <dbReference type="Pfam" id="PF00582"/>
    </source>
</evidence>
<dbReference type="PATRIC" id="fig|304371.9.peg.2054"/>
<dbReference type="Gene3D" id="3.40.50.620">
    <property type="entry name" value="HUPs"/>
    <property type="match status" value="1"/>
</dbReference>
<dbReference type="EMBL" id="AP011532">
    <property type="protein sequence ID" value="BAI62084.1"/>
    <property type="molecule type" value="Genomic_DNA"/>
</dbReference>
<dbReference type="eggNOG" id="arCOG02053">
    <property type="taxonomic scope" value="Archaea"/>
</dbReference>
<dbReference type="KEGG" id="mpd:MCP_2012"/>
<evidence type="ECO:0000256" key="1">
    <source>
        <dbReference type="ARBA" id="ARBA00008791"/>
    </source>
</evidence>
<feature type="domain" description="UspA" evidence="2">
    <location>
        <begin position="3"/>
        <end position="146"/>
    </location>
</feature>
<reference evidence="3 4" key="2">
    <citation type="journal article" date="2008" name="Int. J. Syst. Evol. Microbiol.">
        <title>Methanocella paludicola gen. nov., sp. nov., a methane-producing archaeon, the first isolate of the lineage 'Rice Cluster I', and proposal of the new archaeal order Methanocellales ord. nov.</title>
        <authorList>
            <person name="Sakai S."/>
            <person name="Imachi H."/>
            <person name="Hanada S."/>
            <person name="Ohashi A."/>
            <person name="Harada H."/>
            <person name="Kamagata Y."/>
        </authorList>
    </citation>
    <scope>NUCLEOTIDE SEQUENCE [LARGE SCALE GENOMIC DNA]</scope>
    <source>
        <strain evidence="4">DSM 17711 / JCM 13418 / NBRC 101707 / SANAE</strain>
    </source>
</reference>
<evidence type="ECO:0000313" key="4">
    <source>
        <dbReference type="Proteomes" id="UP000001882"/>
    </source>
</evidence>
<evidence type="ECO:0000313" key="3">
    <source>
        <dbReference type="EMBL" id="BAI62084.1"/>
    </source>
</evidence>
<keyword evidence="4" id="KW-1185">Reference proteome</keyword>
<organism evidence="3 4">
    <name type="scientific">Methanocella paludicola (strain DSM 17711 / JCM 13418 / NBRC 101707 / SANAE)</name>
    <dbReference type="NCBI Taxonomy" id="304371"/>
    <lineage>
        <taxon>Archaea</taxon>
        <taxon>Methanobacteriati</taxon>
        <taxon>Methanobacteriota</taxon>
        <taxon>Stenosarchaea group</taxon>
        <taxon>Methanomicrobia</taxon>
        <taxon>Methanocellales</taxon>
        <taxon>Methanocellaceae</taxon>
        <taxon>Methanocella</taxon>
    </lineage>
</organism>
<dbReference type="Proteomes" id="UP000001882">
    <property type="component" value="Chromosome"/>
</dbReference>
<name>D1Z062_METPS</name>
<dbReference type="GeneID" id="8681870"/>
<dbReference type="SUPFAM" id="SSF52402">
    <property type="entry name" value="Adenine nucleotide alpha hydrolases-like"/>
    <property type="match status" value="1"/>
</dbReference>
<gene>
    <name evidence="3" type="ordered locus">MCP_2012</name>
</gene>
<dbReference type="InterPro" id="IPR014729">
    <property type="entry name" value="Rossmann-like_a/b/a_fold"/>
</dbReference>
<dbReference type="CDD" id="cd00293">
    <property type="entry name" value="USP-like"/>
    <property type="match status" value="1"/>
</dbReference>
<reference evidence="4" key="3">
    <citation type="journal article" date="2011" name="PLoS ONE">
        <title>Genome sequence of a mesophilic hydrogenotrophic methanogen Methanocella paludicola, the first cultivated representative of the order Methanocellales.</title>
        <authorList>
            <person name="Sakai S."/>
            <person name="Takaki Y."/>
            <person name="Shimamura S."/>
            <person name="Sekine M."/>
            <person name="Tajima T."/>
            <person name="Kosugi H."/>
            <person name="Ichikawa N."/>
            <person name="Tasumi E."/>
            <person name="Hiraki A.T."/>
            <person name="Shimizu A."/>
            <person name="Kato Y."/>
            <person name="Nishiko R."/>
            <person name="Mori K."/>
            <person name="Fujita N."/>
            <person name="Imachi H."/>
            <person name="Takai K."/>
        </authorList>
    </citation>
    <scope>NUCLEOTIDE SEQUENCE [LARGE SCALE GENOMIC DNA]</scope>
    <source>
        <strain evidence="4">DSM 17711 / JCM 13418 / NBRC 101707 / SANAE</strain>
    </source>
</reference>
<dbReference type="OrthoDB" id="105697at2157"/>
<dbReference type="InterPro" id="IPR006015">
    <property type="entry name" value="Universal_stress_UspA"/>
</dbReference>
<dbReference type="AlphaFoldDB" id="D1Z062"/>
<accession>D1Z062</accession>
<dbReference type="RefSeq" id="WP_012900758.1">
    <property type="nucleotide sequence ID" value="NC_013665.1"/>
</dbReference>
<proteinExistence type="inferred from homology"/>
<protein>
    <submittedName>
        <fullName evidence="3">Universal stress protein</fullName>
    </submittedName>
</protein>
<dbReference type="Pfam" id="PF00582">
    <property type="entry name" value="Usp"/>
    <property type="match status" value="1"/>
</dbReference>
<dbReference type="InterPro" id="IPR006016">
    <property type="entry name" value="UspA"/>
</dbReference>
<comment type="similarity">
    <text evidence="1">Belongs to the universal stress protein A family.</text>
</comment>